<feature type="transmembrane region" description="Helical" evidence="1">
    <location>
        <begin position="50"/>
        <end position="68"/>
    </location>
</feature>
<evidence type="ECO:0000313" key="2">
    <source>
        <dbReference type="EMBL" id="BDZ49396.1"/>
    </source>
</evidence>
<name>A0ABM8GLX0_9MICO</name>
<reference evidence="3" key="1">
    <citation type="journal article" date="2019" name="Int. J. Syst. Evol. Microbiol.">
        <title>The Global Catalogue of Microorganisms (GCM) 10K type strain sequencing project: providing services to taxonomists for standard genome sequencing and annotation.</title>
        <authorList>
            <consortium name="The Broad Institute Genomics Platform"/>
            <consortium name="The Broad Institute Genome Sequencing Center for Infectious Disease"/>
            <person name="Wu L."/>
            <person name="Ma J."/>
        </authorList>
    </citation>
    <scope>NUCLEOTIDE SEQUENCE [LARGE SCALE GENOMIC DNA]</scope>
    <source>
        <strain evidence="3">NBRC 108728</strain>
    </source>
</reference>
<accession>A0ABM8GLX0</accession>
<sequence>MNAQIAEYHDFFLAGAGVAGALIGLLFVALSVSQERIKSRDGVLHRVRAAAALTAFTNIVVICLLGLIPGQDLGAVSAAVGSAGIFFLVGAGLSLRRARWSWALVRDLGFLLALAAVFTLQIVTGYHLDNGSHRAENLQRTGTLVVICGLLGIARVWELMGAPP</sequence>
<feature type="transmembrane region" description="Helical" evidence="1">
    <location>
        <begin position="12"/>
        <end position="30"/>
    </location>
</feature>
<feature type="transmembrane region" description="Helical" evidence="1">
    <location>
        <begin position="74"/>
        <end position="96"/>
    </location>
</feature>
<feature type="transmembrane region" description="Helical" evidence="1">
    <location>
        <begin position="108"/>
        <end position="128"/>
    </location>
</feature>
<evidence type="ECO:0000256" key="1">
    <source>
        <dbReference type="SAM" id="Phobius"/>
    </source>
</evidence>
<proteinExistence type="predicted"/>
<dbReference type="RefSeq" id="WP_286346200.1">
    <property type="nucleotide sequence ID" value="NZ_AP027732.1"/>
</dbReference>
<keyword evidence="1" id="KW-0812">Transmembrane</keyword>
<keyword evidence="1" id="KW-0472">Membrane</keyword>
<gene>
    <name evidence="2" type="ORF">GCM10025867_16370</name>
</gene>
<keyword evidence="1" id="KW-1133">Transmembrane helix</keyword>
<evidence type="ECO:0000313" key="3">
    <source>
        <dbReference type="Proteomes" id="UP001321486"/>
    </source>
</evidence>
<dbReference type="Proteomes" id="UP001321486">
    <property type="component" value="Chromosome"/>
</dbReference>
<organism evidence="2 3">
    <name type="scientific">Frondihabitans sucicola</name>
    <dbReference type="NCBI Taxonomy" id="1268041"/>
    <lineage>
        <taxon>Bacteria</taxon>
        <taxon>Bacillati</taxon>
        <taxon>Actinomycetota</taxon>
        <taxon>Actinomycetes</taxon>
        <taxon>Micrococcales</taxon>
        <taxon>Microbacteriaceae</taxon>
        <taxon>Frondihabitans</taxon>
    </lineage>
</organism>
<keyword evidence="3" id="KW-1185">Reference proteome</keyword>
<protein>
    <submittedName>
        <fullName evidence="2">Uncharacterized protein</fullName>
    </submittedName>
</protein>
<dbReference type="EMBL" id="AP027732">
    <property type="protein sequence ID" value="BDZ49396.1"/>
    <property type="molecule type" value="Genomic_DNA"/>
</dbReference>